<dbReference type="PANTHER" id="PTHR11351">
    <property type="entry name" value="ACYL-COA DESATURASE"/>
    <property type="match status" value="1"/>
</dbReference>
<keyword evidence="6 13" id="KW-0276">Fatty acid metabolism</keyword>
<dbReference type="GO" id="GO:0004768">
    <property type="term" value="F:stearoyl-CoA 9-desaturase activity"/>
    <property type="evidence" value="ECO:0007669"/>
    <property type="project" value="UniProtKB-UniRule"/>
</dbReference>
<dbReference type="GO" id="GO:0006636">
    <property type="term" value="P:unsaturated fatty acid biosynthetic process"/>
    <property type="evidence" value="ECO:0007669"/>
    <property type="project" value="UniProtKB-UniRule"/>
</dbReference>
<proteinExistence type="inferred from homology"/>
<comment type="subcellular location">
    <subcellularLocation>
        <location evidence="1">Membrane</location>
        <topology evidence="1">Multi-pass membrane protein</topology>
    </subcellularLocation>
</comment>
<dbReference type="STRING" id="90262.A0A1X2HYS5"/>
<evidence type="ECO:0000256" key="5">
    <source>
        <dbReference type="ARBA" id="ARBA00022723"/>
    </source>
</evidence>
<keyword evidence="10 13" id="KW-0443">Lipid metabolism</keyword>
<dbReference type="InterPro" id="IPR036400">
    <property type="entry name" value="Cyt_B5-like_heme/steroid_sf"/>
</dbReference>
<dbReference type="Proteomes" id="UP000193560">
    <property type="component" value="Unassembled WGS sequence"/>
</dbReference>
<comment type="caution">
    <text evidence="16">The sequence shown here is derived from an EMBL/GenBank/DDBJ whole genome shotgun (WGS) entry which is preliminary data.</text>
</comment>
<dbReference type="PRINTS" id="PR00075">
    <property type="entry name" value="FACDDSATRASE"/>
</dbReference>
<keyword evidence="5 13" id="KW-0479">Metal-binding</keyword>
<dbReference type="SMART" id="SM01117">
    <property type="entry name" value="Cyt-b5"/>
    <property type="match status" value="1"/>
</dbReference>
<evidence type="ECO:0000256" key="1">
    <source>
        <dbReference type="ARBA" id="ARBA00004141"/>
    </source>
</evidence>
<evidence type="ECO:0000313" key="16">
    <source>
        <dbReference type="EMBL" id="ORZ05402.1"/>
    </source>
</evidence>
<name>A0A1X2HYS5_9FUNG</name>
<keyword evidence="9 13" id="KW-0408">Iron</keyword>
<accession>A0A1X2HYS5</accession>
<evidence type="ECO:0000313" key="17">
    <source>
        <dbReference type="Proteomes" id="UP000193560"/>
    </source>
</evidence>
<evidence type="ECO:0000256" key="10">
    <source>
        <dbReference type="ARBA" id="ARBA00023098"/>
    </source>
</evidence>
<comment type="similarity">
    <text evidence="2 13">Belongs to the fatty acid desaturase type 1 family.</text>
</comment>
<keyword evidence="12 13" id="KW-0275">Fatty acid biosynthesis</keyword>
<evidence type="ECO:0000256" key="6">
    <source>
        <dbReference type="ARBA" id="ARBA00022832"/>
    </source>
</evidence>
<dbReference type="EC" id="1.14.19.1" evidence="13"/>
<evidence type="ECO:0000256" key="9">
    <source>
        <dbReference type="ARBA" id="ARBA00023004"/>
    </source>
</evidence>
<evidence type="ECO:0000256" key="11">
    <source>
        <dbReference type="ARBA" id="ARBA00023136"/>
    </source>
</evidence>
<dbReference type="InterPro" id="IPR001522">
    <property type="entry name" value="FADS-1_CS"/>
</dbReference>
<feature type="transmembrane region" description="Helical" evidence="14">
    <location>
        <begin position="208"/>
        <end position="228"/>
    </location>
</feature>
<keyword evidence="13" id="KW-0813">Transport</keyword>
<dbReference type="InterPro" id="IPR005804">
    <property type="entry name" value="FA_desaturase_dom"/>
</dbReference>
<dbReference type="AlphaFoldDB" id="A0A1X2HYS5"/>
<keyword evidence="4 14" id="KW-0812">Transmembrane</keyword>
<evidence type="ECO:0000256" key="8">
    <source>
        <dbReference type="ARBA" id="ARBA00023002"/>
    </source>
</evidence>
<evidence type="ECO:0000256" key="4">
    <source>
        <dbReference type="ARBA" id="ARBA00022692"/>
    </source>
</evidence>
<dbReference type="InterPro" id="IPR015876">
    <property type="entry name" value="Acyl-CoA_DS"/>
</dbReference>
<organism evidence="16 17">
    <name type="scientific">Absidia repens</name>
    <dbReference type="NCBI Taxonomy" id="90262"/>
    <lineage>
        <taxon>Eukaryota</taxon>
        <taxon>Fungi</taxon>
        <taxon>Fungi incertae sedis</taxon>
        <taxon>Mucoromycota</taxon>
        <taxon>Mucoromycotina</taxon>
        <taxon>Mucoromycetes</taxon>
        <taxon>Mucorales</taxon>
        <taxon>Cunninghamellaceae</taxon>
        <taxon>Absidia</taxon>
    </lineage>
</organism>
<dbReference type="PROSITE" id="PS50255">
    <property type="entry name" value="CYTOCHROME_B5_2"/>
    <property type="match status" value="1"/>
</dbReference>
<feature type="domain" description="Cytochrome b5 heme-binding" evidence="15">
    <location>
        <begin position="361"/>
        <end position="438"/>
    </location>
</feature>
<dbReference type="PROSITE" id="PS00476">
    <property type="entry name" value="FATTY_ACID_DESATUR_1"/>
    <property type="match status" value="1"/>
</dbReference>
<feature type="transmembrane region" description="Helical" evidence="14">
    <location>
        <begin position="67"/>
        <end position="87"/>
    </location>
</feature>
<evidence type="ECO:0000256" key="3">
    <source>
        <dbReference type="ARBA" id="ARBA00022516"/>
    </source>
</evidence>
<dbReference type="GO" id="GO:0005506">
    <property type="term" value="F:iron ion binding"/>
    <property type="evidence" value="ECO:0007669"/>
    <property type="project" value="TreeGrafter"/>
</dbReference>
<keyword evidence="3 13" id="KW-0444">Lipid biosynthesis</keyword>
<evidence type="ECO:0000256" key="12">
    <source>
        <dbReference type="ARBA" id="ARBA00023160"/>
    </source>
</evidence>
<dbReference type="SUPFAM" id="SSF55856">
    <property type="entry name" value="Cytochrome b5-like heme/steroid binding domain"/>
    <property type="match status" value="1"/>
</dbReference>
<dbReference type="GO" id="GO:0005789">
    <property type="term" value="C:endoplasmic reticulum membrane"/>
    <property type="evidence" value="ECO:0007669"/>
    <property type="project" value="TreeGrafter"/>
</dbReference>
<evidence type="ECO:0000256" key="14">
    <source>
        <dbReference type="SAM" id="Phobius"/>
    </source>
</evidence>
<evidence type="ECO:0000256" key="13">
    <source>
        <dbReference type="PIRNR" id="PIRNR000345"/>
    </source>
</evidence>
<dbReference type="Pfam" id="PF00173">
    <property type="entry name" value="Cyt-b5"/>
    <property type="match status" value="1"/>
</dbReference>
<keyword evidence="17" id="KW-1185">Reference proteome</keyword>
<comment type="catalytic activity">
    <reaction evidence="13">
        <text>octadecanoyl-CoA + 2 Fe(II)-[cytochrome b5] + O2 + 2 H(+) = (9Z)-octadecenoyl-CoA + 2 Fe(III)-[cytochrome b5] + 2 H2O</text>
        <dbReference type="Rhea" id="RHEA:19721"/>
        <dbReference type="Rhea" id="RHEA-COMP:10438"/>
        <dbReference type="Rhea" id="RHEA-COMP:10439"/>
        <dbReference type="ChEBI" id="CHEBI:15377"/>
        <dbReference type="ChEBI" id="CHEBI:15378"/>
        <dbReference type="ChEBI" id="CHEBI:15379"/>
        <dbReference type="ChEBI" id="CHEBI:29033"/>
        <dbReference type="ChEBI" id="CHEBI:29034"/>
        <dbReference type="ChEBI" id="CHEBI:57387"/>
        <dbReference type="ChEBI" id="CHEBI:57394"/>
        <dbReference type="EC" id="1.14.19.1"/>
    </reaction>
</comment>
<keyword evidence="13" id="KW-0349">Heme</keyword>
<keyword evidence="13" id="KW-0249">Electron transport</keyword>
<dbReference type="Pfam" id="PF00487">
    <property type="entry name" value="FA_desaturase"/>
    <property type="match status" value="1"/>
</dbReference>
<comment type="function">
    <text evidence="13">Stearoyl-CoA desaturase that utilizes O(2) and electrons from reduced cytochrome b5 to introduce the first double bond into saturated fatty acyl-CoA substrates.</text>
</comment>
<dbReference type="InterPro" id="IPR001199">
    <property type="entry name" value="Cyt_B5-like_heme/steroid-bd"/>
</dbReference>
<reference evidence="16 17" key="1">
    <citation type="submission" date="2016-07" db="EMBL/GenBank/DDBJ databases">
        <title>Pervasive Adenine N6-methylation of Active Genes in Fungi.</title>
        <authorList>
            <consortium name="DOE Joint Genome Institute"/>
            <person name="Mondo S.J."/>
            <person name="Dannebaum R.O."/>
            <person name="Kuo R.C."/>
            <person name="Labutti K."/>
            <person name="Haridas S."/>
            <person name="Kuo A."/>
            <person name="Salamov A."/>
            <person name="Ahrendt S.R."/>
            <person name="Lipzen A."/>
            <person name="Sullivan W."/>
            <person name="Andreopoulos W.B."/>
            <person name="Clum A."/>
            <person name="Lindquist E."/>
            <person name="Daum C."/>
            <person name="Ramamoorthy G.K."/>
            <person name="Gryganskyi A."/>
            <person name="Culley D."/>
            <person name="Magnuson J.K."/>
            <person name="James T.Y."/>
            <person name="O'Malley M.A."/>
            <person name="Stajich J.E."/>
            <person name="Spatafora J.W."/>
            <person name="Visel A."/>
            <person name="Grigoriev I.V."/>
        </authorList>
    </citation>
    <scope>NUCLEOTIDE SEQUENCE [LARGE SCALE GENOMIC DNA]</scope>
    <source>
        <strain evidence="16 17">NRRL 1336</strain>
    </source>
</reference>
<evidence type="ECO:0000256" key="2">
    <source>
        <dbReference type="ARBA" id="ARBA00009295"/>
    </source>
</evidence>
<dbReference type="InterPro" id="IPR009160">
    <property type="entry name" value="Acyl-CoA_deSatase_haem/ster-bd"/>
</dbReference>
<feature type="transmembrane region" description="Helical" evidence="14">
    <location>
        <begin position="93"/>
        <end position="112"/>
    </location>
</feature>
<dbReference type="EMBL" id="MCGE01000044">
    <property type="protein sequence ID" value="ORZ05402.1"/>
    <property type="molecule type" value="Genomic_DNA"/>
</dbReference>
<keyword evidence="7 14" id="KW-1133">Transmembrane helix</keyword>
<protein>
    <recommendedName>
        <fullName evidence="13">Acyl-CoA desaturase</fullName>
        <ecNumber evidence="13">1.14.19.1</ecNumber>
    </recommendedName>
</protein>
<evidence type="ECO:0000259" key="15">
    <source>
        <dbReference type="PROSITE" id="PS50255"/>
    </source>
</evidence>
<dbReference type="Gene3D" id="3.10.120.10">
    <property type="entry name" value="Cytochrome b5-like heme/steroid binding domain"/>
    <property type="match status" value="1"/>
</dbReference>
<comment type="cofactor">
    <cofactor evidence="13">
        <name>Fe(2+)</name>
        <dbReference type="ChEBI" id="CHEBI:29033"/>
    </cofactor>
    <text evidence="13">Expected to bind 2 Fe(2+) ions per subunit.</text>
</comment>
<dbReference type="PANTHER" id="PTHR11351:SF31">
    <property type="entry name" value="DESATURASE 1, ISOFORM A-RELATED"/>
    <property type="match status" value="1"/>
</dbReference>
<dbReference type="OrthoDB" id="10260134at2759"/>
<gene>
    <name evidence="16" type="ORF">BCR42DRAFT_428235</name>
</gene>
<evidence type="ECO:0000256" key="7">
    <source>
        <dbReference type="ARBA" id="ARBA00022989"/>
    </source>
</evidence>
<sequence length="465" mass="53540">MVSSTSTITLTKPQSADFKRYIGCQDDDIVYAYTASEARKKPLPPSHMPPLFDEPTTMKNFHRHVNWLQSLLLISTPLLALYGAWTTPLYTKTLYWTLIYYFTTGLGITGGYHRLWAHRSYHAPLISQVFFCLAGSGAVEGSIQWWSRGHRAHHRWTDTDKDPYAATRGFFFSHMGWMLVNRPKSRIGYADVADLKKDRLIQFQHRHYPWFALVMGFLFPCLVAGLGWGDYKGGFIYAGVCRLVFVHHATFCVNSLAHYIGETTFDDFHTPKDHWLTAFVTCGEGYHNFHHEFPQDYRNAIVWYQYDPTKWLIKALSLIGLATHLKKFPTNEITKSQVQMQEKRLYIKKKTLSYGTPIDQLPVYTFSQFQEQVRANGKQWILIEGILYDVKNFDHPGGSRYLCNGIGKDMTTAFNGALYNHSNGARHLLTSMRVGVVKNGMELMRDHPDVPCYDISMEINNKKSN</sequence>
<keyword evidence="8 13" id="KW-0560">Oxidoreductase</keyword>
<dbReference type="PIRSF" id="PIRSF000345">
    <property type="entry name" value="OLE1"/>
    <property type="match status" value="1"/>
</dbReference>
<keyword evidence="11 14" id="KW-0472">Membrane</keyword>
<dbReference type="CDD" id="cd03505">
    <property type="entry name" value="Delta9-FADS-like"/>
    <property type="match status" value="1"/>
</dbReference>